<dbReference type="Proteomes" id="UP001153148">
    <property type="component" value="Unassembled WGS sequence"/>
</dbReference>
<keyword evidence="3" id="KW-1185">Reference proteome</keyword>
<dbReference type="PANTHER" id="PTHR14038">
    <property type="entry name" value="BAT2 HLA-B-ASSOCIATED TRANSCRIPT 2"/>
    <property type="match status" value="1"/>
</dbReference>
<feature type="non-terminal residue" evidence="2">
    <location>
        <position position="140"/>
    </location>
</feature>
<proteinExistence type="predicted"/>
<feature type="compositionally biased region" description="Basic and acidic residues" evidence="1">
    <location>
        <begin position="102"/>
        <end position="140"/>
    </location>
</feature>
<accession>A0ABN7PT49</accession>
<dbReference type="PANTHER" id="PTHR14038:SF0">
    <property type="entry name" value="LP18708P"/>
    <property type="match status" value="1"/>
</dbReference>
<name>A0ABN7PT49_TIMPD</name>
<organism evidence="2 3">
    <name type="scientific">Timema podura</name>
    <name type="common">Walking stick</name>
    <dbReference type="NCBI Taxonomy" id="61482"/>
    <lineage>
        <taxon>Eukaryota</taxon>
        <taxon>Metazoa</taxon>
        <taxon>Ecdysozoa</taxon>
        <taxon>Arthropoda</taxon>
        <taxon>Hexapoda</taxon>
        <taxon>Insecta</taxon>
        <taxon>Pterygota</taxon>
        <taxon>Neoptera</taxon>
        <taxon>Polyneoptera</taxon>
        <taxon>Phasmatodea</taxon>
        <taxon>Timematodea</taxon>
        <taxon>Timematoidea</taxon>
        <taxon>Timematidae</taxon>
        <taxon>Timema</taxon>
    </lineage>
</organism>
<reference evidence="2" key="1">
    <citation type="submission" date="2021-03" db="EMBL/GenBank/DDBJ databases">
        <authorList>
            <person name="Tran Van P."/>
        </authorList>
    </citation>
    <scope>NUCLEOTIDE SEQUENCE</scope>
</reference>
<sequence length="140" mass="16689">KIHPNGPHVGEDDEIWRERQRQQSENMANVVERAKQRKEEEEKRFESRERAKQRKEEEEKKFEESRQKAAEKLQKLEQKMGWDSKAKEDVEAAAPVPIPLPDWEKGREQKEKDRSRTSSEGREDKLPRETTDFRQHAQVG</sequence>
<protein>
    <submittedName>
        <fullName evidence="2">Uncharacterized protein</fullName>
    </submittedName>
</protein>
<evidence type="ECO:0000313" key="2">
    <source>
        <dbReference type="EMBL" id="CAG2069430.1"/>
    </source>
</evidence>
<feature type="region of interest" description="Disordered" evidence="1">
    <location>
        <begin position="1"/>
        <end position="140"/>
    </location>
</feature>
<comment type="caution">
    <text evidence="2">The sequence shown here is derived from an EMBL/GenBank/DDBJ whole genome shotgun (WGS) entry which is preliminary data.</text>
</comment>
<gene>
    <name evidence="2" type="ORF">TPAB3V08_LOCUS16372</name>
</gene>
<dbReference type="EMBL" id="CAJPIN010138766">
    <property type="protein sequence ID" value="CAG2069430.1"/>
    <property type="molecule type" value="Genomic_DNA"/>
</dbReference>
<dbReference type="InterPro" id="IPR033184">
    <property type="entry name" value="PRRC2"/>
</dbReference>
<feature type="non-terminal residue" evidence="2">
    <location>
        <position position="1"/>
    </location>
</feature>
<evidence type="ECO:0000256" key="1">
    <source>
        <dbReference type="SAM" id="MobiDB-lite"/>
    </source>
</evidence>
<evidence type="ECO:0000313" key="3">
    <source>
        <dbReference type="Proteomes" id="UP001153148"/>
    </source>
</evidence>
<feature type="compositionally biased region" description="Basic and acidic residues" evidence="1">
    <location>
        <begin position="32"/>
        <end position="90"/>
    </location>
</feature>